<feature type="domain" description="Transferrin-like" evidence="2">
    <location>
        <begin position="119"/>
        <end position="221"/>
    </location>
</feature>
<sequence length="221" mass="24805">MATVQEKAMCVLWFFETKSVITTQRRFRTTYKKAPPSDNSIRRWLTQFHETGSVLHRKGAGRPSTSQENVDRIQETFTRSPRKSTRRDCQEHCVQDLCDFIHAIRKPRRGCEGNRNIVASVCVTSPEEKSKCEDYSKAVEAKGLWPDIDCVTGASKAACMVTVQEDNAQLLVLDGGDVYKAGKYHGLQPIASELYNGSDATYYAVAVLRSASDVTKMSDLR</sequence>
<feature type="non-terminal residue" evidence="4">
    <location>
        <position position="221"/>
    </location>
</feature>
<keyword evidence="6" id="KW-1185">Reference proteome</keyword>
<dbReference type="GO" id="GO:0006826">
    <property type="term" value="P:iron ion transport"/>
    <property type="evidence" value="ECO:0007669"/>
    <property type="project" value="TreeGrafter"/>
</dbReference>
<dbReference type="PANTHER" id="PTHR11485:SF29">
    <property type="entry name" value="TRANSFERRIN 2"/>
    <property type="match status" value="1"/>
</dbReference>
<dbReference type="Gene3D" id="3.40.190.10">
    <property type="entry name" value="Periplasmic binding protein-like II"/>
    <property type="match status" value="1"/>
</dbReference>
<protein>
    <submittedName>
        <fullName evidence="4">Melanotransferrin</fullName>
    </submittedName>
</protein>
<dbReference type="PRINTS" id="PR00422">
    <property type="entry name" value="TRANSFERRIN"/>
</dbReference>
<dbReference type="Pfam" id="PF00405">
    <property type="entry name" value="Transferrin"/>
    <property type="match status" value="1"/>
</dbReference>
<dbReference type="EMBL" id="BGPR01099638">
    <property type="protein sequence ID" value="GBM53380.1"/>
    <property type="molecule type" value="Genomic_DNA"/>
</dbReference>
<evidence type="ECO:0000313" key="3">
    <source>
        <dbReference type="EMBL" id="GBM53380.1"/>
    </source>
</evidence>
<evidence type="ECO:0000313" key="6">
    <source>
        <dbReference type="Proteomes" id="UP000499080"/>
    </source>
</evidence>
<gene>
    <name evidence="4" type="primary">Meltf_0</name>
    <name evidence="3" type="synonym">Meltf_1</name>
    <name evidence="5" type="synonym">Meltf_6</name>
    <name evidence="3" type="ORF">AVEN_100475_1</name>
    <name evidence="5" type="ORF">AVEN_244136_1</name>
    <name evidence="4" type="ORF">AVEN_59211_1</name>
</gene>
<dbReference type="Pfam" id="PF16087">
    <property type="entry name" value="DUF4817"/>
    <property type="match status" value="1"/>
</dbReference>
<dbReference type="GO" id="GO:0005769">
    <property type="term" value="C:early endosome"/>
    <property type="evidence" value="ECO:0007669"/>
    <property type="project" value="TreeGrafter"/>
</dbReference>
<name>A0A4Y2GJT8_ARAVE</name>
<dbReference type="Proteomes" id="UP000499080">
    <property type="component" value="Unassembled WGS sequence"/>
</dbReference>
<dbReference type="InterPro" id="IPR032135">
    <property type="entry name" value="DUF4817"/>
</dbReference>
<dbReference type="GO" id="GO:0055037">
    <property type="term" value="C:recycling endosome"/>
    <property type="evidence" value="ECO:0007669"/>
    <property type="project" value="TreeGrafter"/>
</dbReference>
<dbReference type="PROSITE" id="PS51408">
    <property type="entry name" value="TRANSFERRIN_LIKE_4"/>
    <property type="match status" value="1"/>
</dbReference>
<organism evidence="4 6">
    <name type="scientific">Araneus ventricosus</name>
    <name type="common">Orbweaver spider</name>
    <name type="synonym">Epeira ventricosa</name>
    <dbReference type="NCBI Taxonomy" id="182803"/>
    <lineage>
        <taxon>Eukaryota</taxon>
        <taxon>Metazoa</taxon>
        <taxon>Ecdysozoa</taxon>
        <taxon>Arthropoda</taxon>
        <taxon>Chelicerata</taxon>
        <taxon>Arachnida</taxon>
        <taxon>Araneae</taxon>
        <taxon>Araneomorphae</taxon>
        <taxon>Entelegynae</taxon>
        <taxon>Araneoidea</taxon>
        <taxon>Araneidae</taxon>
        <taxon>Araneus</taxon>
    </lineage>
</organism>
<dbReference type="PANTHER" id="PTHR11485">
    <property type="entry name" value="TRANSFERRIN"/>
    <property type="match status" value="1"/>
</dbReference>
<reference evidence="4 6" key="1">
    <citation type="journal article" date="2019" name="Sci. Rep.">
        <title>Orb-weaving spider Araneus ventricosus genome elucidates the spidroin gene catalogue.</title>
        <authorList>
            <person name="Kono N."/>
            <person name="Nakamura H."/>
            <person name="Ohtoshi R."/>
            <person name="Moran D.A.P."/>
            <person name="Shinohara A."/>
            <person name="Yoshida Y."/>
            <person name="Fujiwara M."/>
            <person name="Mori M."/>
            <person name="Tomita M."/>
            <person name="Arakawa K."/>
        </authorList>
    </citation>
    <scope>NUCLEOTIDE SEQUENCE [LARGE SCALE GENOMIC DNA]</scope>
</reference>
<feature type="region of interest" description="Disordered" evidence="1">
    <location>
        <begin position="54"/>
        <end position="82"/>
    </location>
</feature>
<dbReference type="GO" id="GO:0005615">
    <property type="term" value="C:extracellular space"/>
    <property type="evidence" value="ECO:0007669"/>
    <property type="project" value="TreeGrafter"/>
</dbReference>
<evidence type="ECO:0000259" key="2">
    <source>
        <dbReference type="PROSITE" id="PS51408"/>
    </source>
</evidence>
<dbReference type="OrthoDB" id="9981115at2759"/>
<comment type="caution">
    <text evidence="4">The sequence shown here is derived from an EMBL/GenBank/DDBJ whole genome shotgun (WGS) entry which is preliminary data.</text>
</comment>
<evidence type="ECO:0000256" key="1">
    <source>
        <dbReference type="SAM" id="MobiDB-lite"/>
    </source>
</evidence>
<dbReference type="AlphaFoldDB" id="A0A4Y2GJT8"/>
<dbReference type="InterPro" id="IPR001156">
    <property type="entry name" value="Transferrin-like_dom"/>
</dbReference>
<proteinExistence type="predicted"/>
<dbReference type="EMBL" id="BGPR01099665">
    <property type="protein sequence ID" value="GBM53451.1"/>
    <property type="molecule type" value="Genomic_DNA"/>
</dbReference>
<accession>A0A4Y2GJT8</accession>
<evidence type="ECO:0000313" key="5">
    <source>
        <dbReference type="EMBL" id="GBM53451.1"/>
    </source>
</evidence>
<dbReference type="EMBL" id="BGPR01099642">
    <property type="protein sequence ID" value="GBM53397.1"/>
    <property type="molecule type" value="Genomic_DNA"/>
</dbReference>
<evidence type="ECO:0000313" key="4">
    <source>
        <dbReference type="EMBL" id="GBM53397.1"/>
    </source>
</evidence>
<dbReference type="SUPFAM" id="SSF53850">
    <property type="entry name" value="Periplasmic binding protein-like II"/>
    <property type="match status" value="1"/>
</dbReference>
<dbReference type="GO" id="GO:0005886">
    <property type="term" value="C:plasma membrane"/>
    <property type="evidence" value="ECO:0007669"/>
    <property type="project" value="TreeGrafter"/>
</dbReference>